<keyword evidence="1" id="KW-0812">Transmembrane</keyword>
<accession>A0AA86UZ65</accession>
<evidence type="ECO:0000256" key="1">
    <source>
        <dbReference type="SAM" id="Phobius"/>
    </source>
</evidence>
<proteinExistence type="predicted"/>
<reference evidence="2" key="1">
    <citation type="submission" date="2023-06" db="EMBL/GenBank/DDBJ databases">
        <authorList>
            <person name="Kurt Z."/>
        </authorList>
    </citation>
    <scope>NUCLEOTIDE SEQUENCE</scope>
</reference>
<reference evidence="3 4" key="2">
    <citation type="submission" date="2024-07" db="EMBL/GenBank/DDBJ databases">
        <authorList>
            <person name="Akdeniz Z."/>
        </authorList>
    </citation>
    <scope>NUCLEOTIDE SEQUENCE [LARGE SCALE GENOMIC DNA]</scope>
</reference>
<evidence type="ECO:0000313" key="4">
    <source>
        <dbReference type="Proteomes" id="UP001642409"/>
    </source>
</evidence>
<dbReference type="AlphaFoldDB" id="A0AA86UZ65"/>
<comment type="caution">
    <text evidence="2">The sequence shown here is derived from an EMBL/GenBank/DDBJ whole genome shotgun (WGS) entry which is preliminary data.</text>
</comment>
<sequence length="153" mass="17538">MDKPTTVFELRYDISYVIVNSSVQIVEHTKYNGTGCLSTIAMKYNIYGDIDILTYPNNCKVDFAAGVSLSFIYTSGSQNKEIPIYSCTSECVDGEYNSTSLNFQDITIYREKKTLVLTQKFTEFYTAFIKNRLIKMSLSLIFLMTIYLILNQK</sequence>
<protein>
    <submittedName>
        <fullName evidence="3">Hypothetical_protein</fullName>
    </submittedName>
</protein>
<evidence type="ECO:0000313" key="3">
    <source>
        <dbReference type="EMBL" id="CAL6010016.1"/>
    </source>
</evidence>
<keyword evidence="1" id="KW-0472">Membrane</keyword>
<dbReference type="Proteomes" id="UP001642409">
    <property type="component" value="Unassembled WGS sequence"/>
</dbReference>
<organism evidence="2">
    <name type="scientific">Hexamita inflata</name>
    <dbReference type="NCBI Taxonomy" id="28002"/>
    <lineage>
        <taxon>Eukaryota</taxon>
        <taxon>Metamonada</taxon>
        <taxon>Diplomonadida</taxon>
        <taxon>Hexamitidae</taxon>
        <taxon>Hexamitinae</taxon>
        <taxon>Hexamita</taxon>
    </lineage>
</organism>
<evidence type="ECO:0000313" key="2">
    <source>
        <dbReference type="EMBL" id="CAI9970256.1"/>
    </source>
</evidence>
<dbReference type="EMBL" id="CATOUU010001068">
    <property type="protein sequence ID" value="CAI9970256.1"/>
    <property type="molecule type" value="Genomic_DNA"/>
</dbReference>
<gene>
    <name evidence="3" type="ORF">HINF_LOCUS21884</name>
    <name evidence="2" type="ORF">HINF_LOCUS57901</name>
</gene>
<name>A0AA86UZ65_9EUKA</name>
<keyword evidence="4" id="KW-1185">Reference proteome</keyword>
<feature type="transmembrane region" description="Helical" evidence="1">
    <location>
        <begin position="133"/>
        <end position="150"/>
    </location>
</feature>
<keyword evidence="1" id="KW-1133">Transmembrane helix</keyword>
<dbReference type="EMBL" id="CAXDID020000060">
    <property type="protein sequence ID" value="CAL6010016.1"/>
    <property type="molecule type" value="Genomic_DNA"/>
</dbReference>